<accession>A0A9J2QCI4</accession>
<dbReference type="AlphaFoldDB" id="A0A9J2QCI4"/>
<dbReference type="Proteomes" id="UP000036681">
    <property type="component" value="Unplaced"/>
</dbReference>
<evidence type="ECO:0000313" key="2">
    <source>
        <dbReference type="WBParaSite" id="ALUE_0001924901-mRNA-1"/>
    </source>
</evidence>
<sequence length="81" mass="9511">MSPFKRYEHFLHTINIRREESAELRAILASRFERHSLNILSPLPDSGHWSLAHSDDDASLSDLDEELCLERQCRQLKVHIE</sequence>
<protein>
    <submittedName>
        <fullName evidence="2">Uncharacterized protein</fullName>
    </submittedName>
</protein>
<name>A0A9J2QCI4_ASCLU</name>
<keyword evidence="1" id="KW-1185">Reference proteome</keyword>
<organism evidence="1 2">
    <name type="scientific">Ascaris lumbricoides</name>
    <name type="common">Giant roundworm</name>
    <dbReference type="NCBI Taxonomy" id="6252"/>
    <lineage>
        <taxon>Eukaryota</taxon>
        <taxon>Metazoa</taxon>
        <taxon>Ecdysozoa</taxon>
        <taxon>Nematoda</taxon>
        <taxon>Chromadorea</taxon>
        <taxon>Rhabditida</taxon>
        <taxon>Spirurina</taxon>
        <taxon>Ascaridomorpha</taxon>
        <taxon>Ascaridoidea</taxon>
        <taxon>Ascarididae</taxon>
        <taxon>Ascaris</taxon>
    </lineage>
</organism>
<evidence type="ECO:0000313" key="1">
    <source>
        <dbReference type="Proteomes" id="UP000036681"/>
    </source>
</evidence>
<reference evidence="2" key="1">
    <citation type="submission" date="2023-03" db="UniProtKB">
        <authorList>
            <consortium name="WormBaseParasite"/>
        </authorList>
    </citation>
    <scope>IDENTIFICATION</scope>
</reference>
<dbReference type="WBParaSite" id="ALUE_0001924901-mRNA-1">
    <property type="protein sequence ID" value="ALUE_0001924901-mRNA-1"/>
    <property type="gene ID" value="ALUE_0001924901"/>
</dbReference>
<proteinExistence type="predicted"/>